<dbReference type="GO" id="GO:0043657">
    <property type="term" value="C:host cell"/>
    <property type="evidence" value="ECO:0007669"/>
    <property type="project" value="GOC"/>
</dbReference>
<dbReference type="KEGG" id="vg:35997093"/>
<dbReference type="GeneID" id="35997093"/>
<name>A0A2I8B2L3_9GEMI</name>
<dbReference type="GO" id="GO:0046718">
    <property type="term" value="P:symbiont entry into host cell"/>
    <property type="evidence" value="ECO:0007669"/>
    <property type="project" value="UniProtKB-KW"/>
</dbReference>
<dbReference type="InterPro" id="IPR000263">
    <property type="entry name" value="GV_A/BR1_coat"/>
</dbReference>
<keyword evidence="7 10" id="KW-0946">Virion</keyword>
<keyword evidence="10" id="KW-1048">Host nucleus</keyword>
<evidence type="ECO:0000256" key="6">
    <source>
        <dbReference type="ARBA" id="ARBA00022561"/>
    </source>
</evidence>
<keyword evidence="5 10" id="KW-1163">Viral penetration into host nucleus</keyword>
<reference evidence="11" key="1">
    <citation type="submission" date="2017-09" db="EMBL/GenBank/DDBJ databases">
        <title>From spatial viral metagenomics to biological and molecular characterization of plant viruses: the case study of geminiviruses.</title>
        <authorList>
            <person name="Claverie S."/>
            <person name="Bernardo P."/>
            <person name="Kraberger S."/>
            <person name="Hartnady P."/>
            <person name="Lefeuvre P."/>
            <person name="Lett J.-M."/>
            <person name="Filloux D."/>
            <person name="Harkins G.W."/>
            <person name="Varsani A."/>
            <person name="Martin D.P."/>
            <person name="Roumagnac P."/>
        </authorList>
    </citation>
    <scope>NUCLEOTIDE SEQUENCE [LARGE SCALE GENOMIC DNA]</scope>
    <source>
        <strain evidence="11">1-1</strain>
    </source>
</reference>
<evidence type="ECO:0000256" key="9">
    <source>
        <dbReference type="ARBA" id="ARBA00031336"/>
    </source>
</evidence>
<keyword evidence="10" id="KW-0862">Zinc</keyword>
<evidence type="ECO:0000256" key="5">
    <source>
        <dbReference type="ARBA" id="ARBA00022524"/>
    </source>
</evidence>
<dbReference type="OrthoDB" id="5720at10239"/>
<protein>
    <recommendedName>
        <fullName evidence="3 10">Capsid protein</fullName>
    </recommendedName>
    <alternativeName>
        <fullName evidence="9 10">Coat protein</fullName>
    </alternativeName>
</protein>
<sequence length="254" mass="28959">MTKGRVSIVPFVRRLGPRLKGNSPRRGPRYVVARTAPVISAVTEWKRRPRNRNPKSSKKDVVPFGCEGPCKVESFSDRYEVKHTGTVCCLSQISRGNGLKQRIGKRITIKSIYLLGKVWLDGSNRISNHTNVCIFFVVRDRRPSVTPINFGSLFDMFDGEPATASVKSDHRDRFQVLYRFQVSVSGGQYSSRDQTVFQKFVNLNHRVVFDNQDDGVYGNHDQNALLVYMACCHSTNWLYSSMKAKVYFYDSAMN</sequence>
<evidence type="ECO:0000256" key="7">
    <source>
        <dbReference type="ARBA" id="ARBA00022844"/>
    </source>
</evidence>
<dbReference type="Pfam" id="PF00844">
    <property type="entry name" value="Gemini_coat"/>
    <property type="match status" value="1"/>
</dbReference>
<keyword evidence="10" id="KW-0238">DNA-binding</keyword>
<dbReference type="GO" id="GO:0042025">
    <property type="term" value="C:host cell nucleus"/>
    <property type="evidence" value="ECO:0007669"/>
    <property type="project" value="UniProtKB-SubCell"/>
</dbReference>
<comment type="function">
    <text evidence="10">Binds the genomic viral ssDNA and shuttles it into and out of the cell nucleus.</text>
</comment>
<evidence type="ECO:0000313" key="12">
    <source>
        <dbReference type="Proteomes" id="UP000240547"/>
    </source>
</evidence>
<evidence type="ECO:0000256" key="4">
    <source>
        <dbReference type="ARBA" id="ARBA00022431"/>
    </source>
</evidence>
<keyword evidence="4 10" id="KW-1140">T=1 icosahedral capsid protein</keyword>
<keyword evidence="12" id="KW-1185">Reference proteome</keyword>
<dbReference type="Proteomes" id="UP000240547">
    <property type="component" value="Segment"/>
</dbReference>
<dbReference type="GO" id="GO:0008270">
    <property type="term" value="F:zinc ion binding"/>
    <property type="evidence" value="ECO:0007669"/>
    <property type="project" value="UniProtKB-KW"/>
</dbReference>
<organism evidence="11">
    <name type="scientific">Polygala garcinii associated virus</name>
    <dbReference type="NCBI Taxonomy" id="2093274"/>
    <lineage>
        <taxon>Viruses</taxon>
        <taxon>Monodnaviria</taxon>
        <taxon>Shotokuvirae</taxon>
        <taxon>Cressdnaviricota</taxon>
        <taxon>Repensiviricetes</taxon>
        <taxon>Geplafuvirales</taxon>
        <taxon>Geminiviridae</taxon>
        <taxon>Begomovirus</taxon>
        <taxon>Begomovirus polygalae</taxon>
    </lineage>
</organism>
<dbReference type="Gene3D" id="2.60.120.20">
    <property type="match status" value="1"/>
</dbReference>
<dbReference type="InterPro" id="IPR000650">
    <property type="entry name" value="Gem_coat_AR1"/>
</dbReference>
<comment type="similarity">
    <text evidence="2 10">Belongs to the geminiviridae capsid protein family.</text>
</comment>
<accession>A0A2I8B2L3</accession>
<dbReference type="RefSeq" id="YP_009465995.1">
    <property type="nucleotide sequence ID" value="NC_037068.1"/>
</dbReference>
<keyword evidence="8 10" id="KW-1160">Virus entry into host cell</keyword>
<evidence type="ECO:0000256" key="8">
    <source>
        <dbReference type="ARBA" id="ARBA00023296"/>
    </source>
</evidence>
<dbReference type="PRINTS" id="PR00224">
    <property type="entry name" value="GEMCOATAR1"/>
</dbReference>
<keyword evidence="10" id="KW-0479">Metal-binding</keyword>
<evidence type="ECO:0000256" key="2">
    <source>
        <dbReference type="ARBA" id="ARBA00005468"/>
    </source>
</evidence>
<evidence type="ECO:0000256" key="1">
    <source>
        <dbReference type="ARBA" id="ARBA00004328"/>
    </source>
</evidence>
<dbReference type="GO" id="GO:0003677">
    <property type="term" value="F:DNA binding"/>
    <property type="evidence" value="ECO:0007669"/>
    <property type="project" value="UniProtKB-KW"/>
</dbReference>
<evidence type="ECO:0000256" key="3">
    <source>
        <dbReference type="ARBA" id="ARBA00018091"/>
    </source>
</evidence>
<dbReference type="InterPro" id="IPR029053">
    <property type="entry name" value="Viral_coat"/>
</dbReference>
<dbReference type="PRINTS" id="PR00223">
    <property type="entry name" value="GEMCOATARBR1"/>
</dbReference>
<dbReference type="GO" id="GO:0005198">
    <property type="term" value="F:structural molecule activity"/>
    <property type="evidence" value="ECO:0007669"/>
    <property type="project" value="InterPro"/>
</dbReference>
<evidence type="ECO:0000313" key="11">
    <source>
        <dbReference type="EMBL" id="AUT11870.1"/>
    </source>
</evidence>
<evidence type="ECO:0000256" key="10">
    <source>
        <dbReference type="RuleBase" id="RU363025"/>
    </source>
</evidence>
<dbReference type="GO" id="GO:0075732">
    <property type="term" value="P:viral penetration into host nucleus"/>
    <property type="evidence" value="ECO:0007669"/>
    <property type="project" value="UniProtKB-KW"/>
</dbReference>
<dbReference type="GO" id="GO:0039615">
    <property type="term" value="C:T=1 icosahedral viral capsid"/>
    <property type="evidence" value="ECO:0007669"/>
    <property type="project" value="UniProtKB-KW"/>
</dbReference>
<comment type="subcellular location">
    <subcellularLocation>
        <location evidence="10">Host nucleus</location>
    </subcellularLocation>
    <subcellularLocation>
        <location evidence="1 10">Virion</location>
    </subcellularLocation>
</comment>
<keyword evidence="10" id="KW-0863">Zinc-finger</keyword>
<keyword evidence="6 10" id="KW-0167">Capsid protein</keyword>
<proteinExistence type="inferred from homology"/>
<dbReference type="EMBL" id="MG001959">
    <property type="protein sequence ID" value="AUT11870.1"/>
    <property type="molecule type" value="Genomic_DNA"/>
</dbReference>